<accession>A0A9D2NSH8</accession>
<organism evidence="2 3">
    <name type="scientific">Candidatus Merdibacter merdavium</name>
    <dbReference type="NCBI Taxonomy" id="2838692"/>
    <lineage>
        <taxon>Bacteria</taxon>
        <taxon>Bacillati</taxon>
        <taxon>Bacillota</taxon>
        <taxon>Erysipelotrichia</taxon>
        <taxon>Erysipelotrichales</taxon>
        <taxon>Erysipelotrichaceae</taxon>
        <taxon>Merdibacter</taxon>
    </lineage>
</organism>
<keyword evidence="1" id="KW-0812">Transmembrane</keyword>
<dbReference type="Proteomes" id="UP000823896">
    <property type="component" value="Unassembled WGS sequence"/>
</dbReference>
<reference evidence="2" key="2">
    <citation type="submission" date="2021-04" db="EMBL/GenBank/DDBJ databases">
        <authorList>
            <person name="Gilroy R."/>
        </authorList>
    </citation>
    <scope>NUCLEOTIDE SEQUENCE</scope>
    <source>
        <strain evidence="2">CHK187-11901</strain>
    </source>
</reference>
<keyword evidence="1" id="KW-1133">Transmembrane helix</keyword>
<reference evidence="2" key="1">
    <citation type="journal article" date="2021" name="PeerJ">
        <title>Extensive microbial diversity within the chicken gut microbiome revealed by metagenomics and culture.</title>
        <authorList>
            <person name="Gilroy R."/>
            <person name="Ravi A."/>
            <person name="Getino M."/>
            <person name="Pursley I."/>
            <person name="Horton D.L."/>
            <person name="Alikhan N.F."/>
            <person name="Baker D."/>
            <person name="Gharbi K."/>
            <person name="Hall N."/>
            <person name="Watson M."/>
            <person name="Adriaenssens E.M."/>
            <person name="Foster-Nyarko E."/>
            <person name="Jarju S."/>
            <person name="Secka A."/>
            <person name="Antonio M."/>
            <person name="Oren A."/>
            <person name="Chaudhuri R.R."/>
            <person name="La Ragione R."/>
            <person name="Hildebrand F."/>
            <person name="Pallen M.J."/>
        </authorList>
    </citation>
    <scope>NUCLEOTIDE SEQUENCE</scope>
    <source>
        <strain evidence="2">CHK187-11901</strain>
    </source>
</reference>
<evidence type="ECO:0000313" key="2">
    <source>
        <dbReference type="EMBL" id="HJC36653.1"/>
    </source>
</evidence>
<proteinExistence type="predicted"/>
<feature type="transmembrane region" description="Helical" evidence="1">
    <location>
        <begin position="96"/>
        <end position="114"/>
    </location>
</feature>
<dbReference type="Pfam" id="PF04304">
    <property type="entry name" value="DUF454"/>
    <property type="match status" value="1"/>
</dbReference>
<dbReference type="GO" id="GO:0005886">
    <property type="term" value="C:plasma membrane"/>
    <property type="evidence" value="ECO:0007669"/>
    <property type="project" value="TreeGrafter"/>
</dbReference>
<comment type="caution">
    <text evidence="2">The sequence shown here is derived from an EMBL/GenBank/DDBJ whole genome shotgun (WGS) entry which is preliminary data.</text>
</comment>
<sequence>MRTIYILCGIAAFALGTLGTVLPILPTVPFYLLATWCFAKSSRRLHDWLNAKPLYQKHMTPFFNGEGLSIRQKVTMMSITTIMMTIAFIMMDEIMIGRIVLICAWLFHVFYFIFRIKTRTVR</sequence>
<dbReference type="PANTHER" id="PTHR35813:SF1">
    <property type="entry name" value="INNER MEMBRANE PROTEIN YBAN"/>
    <property type="match status" value="1"/>
</dbReference>
<dbReference type="InterPro" id="IPR007401">
    <property type="entry name" value="DUF454"/>
</dbReference>
<feature type="transmembrane region" description="Helical" evidence="1">
    <location>
        <begin position="6"/>
        <end position="34"/>
    </location>
</feature>
<dbReference type="PANTHER" id="PTHR35813">
    <property type="entry name" value="INNER MEMBRANE PROTEIN YBAN"/>
    <property type="match status" value="1"/>
</dbReference>
<name>A0A9D2NSH8_9FIRM</name>
<protein>
    <submittedName>
        <fullName evidence="2">YbaN family protein</fullName>
    </submittedName>
</protein>
<dbReference type="EMBL" id="DWWM01000038">
    <property type="protein sequence ID" value="HJC36653.1"/>
    <property type="molecule type" value="Genomic_DNA"/>
</dbReference>
<dbReference type="AlphaFoldDB" id="A0A9D2NSH8"/>
<evidence type="ECO:0000256" key="1">
    <source>
        <dbReference type="SAM" id="Phobius"/>
    </source>
</evidence>
<keyword evidence="1" id="KW-0472">Membrane</keyword>
<evidence type="ECO:0000313" key="3">
    <source>
        <dbReference type="Proteomes" id="UP000823896"/>
    </source>
</evidence>
<dbReference type="PIRSF" id="PIRSF016789">
    <property type="entry name" value="DUF454"/>
    <property type="match status" value="1"/>
</dbReference>
<gene>
    <name evidence="2" type="ORF">H9702_05930</name>
</gene>